<dbReference type="EMBL" id="JAWHQM010000040">
    <property type="protein sequence ID" value="KAK5634361.1"/>
    <property type="molecule type" value="Genomic_DNA"/>
</dbReference>
<comment type="caution">
    <text evidence="4">The sequence shown here is derived from an EMBL/GenBank/DDBJ whole genome shotgun (WGS) entry which is preliminary data.</text>
</comment>
<feature type="transmembrane region" description="Helical" evidence="2">
    <location>
        <begin position="301"/>
        <end position="317"/>
    </location>
</feature>
<feature type="transmembrane region" description="Helical" evidence="2">
    <location>
        <begin position="436"/>
        <end position="455"/>
    </location>
</feature>
<dbReference type="SUPFAM" id="SSF103481">
    <property type="entry name" value="Multidrug resistance efflux transporter EmrE"/>
    <property type="match status" value="2"/>
</dbReference>
<keyword evidence="2" id="KW-1133">Transmembrane helix</keyword>
<evidence type="ECO:0000259" key="3">
    <source>
        <dbReference type="Pfam" id="PF00892"/>
    </source>
</evidence>
<evidence type="ECO:0000313" key="4">
    <source>
        <dbReference type="EMBL" id="KAK5634361.1"/>
    </source>
</evidence>
<dbReference type="Proteomes" id="UP001305414">
    <property type="component" value="Unassembled WGS sequence"/>
</dbReference>
<organism evidence="4 5">
    <name type="scientific">Xylaria bambusicola</name>
    <dbReference type="NCBI Taxonomy" id="326684"/>
    <lineage>
        <taxon>Eukaryota</taxon>
        <taxon>Fungi</taxon>
        <taxon>Dikarya</taxon>
        <taxon>Ascomycota</taxon>
        <taxon>Pezizomycotina</taxon>
        <taxon>Sordariomycetes</taxon>
        <taxon>Xylariomycetidae</taxon>
        <taxon>Xylariales</taxon>
        <taxon>Xylariaceae</taxon>
        <taxon>Xylaria</taxon>
    </lineage>
</organism>
<protein>
    <recommendedName>
        <fullName evidence="3">EamA domain-containing protein</fullName>
    </recommendedName>
</protein>
<feature type="region of interest" description="Disordered" evidence="1">
    <location>
        <begin position="36"/>
        <end position="132"/>
    </location>
</feature>
<keyword evidence="5" id="KW-1185">Reference proteome</keyword>
<dbReference type="PANTHER" id="PTHR19346:SF4">
    <property type="entry name" value="SUGAR PHOSPHATE TRANSPORTER DOMAIN-CONTAINING PROTEIN"/>
    <property type="match status" value="1"/>
</dbReference>
<feature type="transmembrane region" description="Helical" evidence="2">
    <location>
        <begin position="141"/>
        <end position="157"/>
    </location>
</feature>
<dbReference type="Pfam" id="PF00892">
    <property type="entry name" value="EamA"/>
    <property type="match status" value="1"/>
</dbReference>
<dbReference type="AlphaFoldDB" id="A0AAN7UXR6"/>
<name>A0AAN7UXR6_9PEZI</name>
<accession>A0AAN7UXR6</accession>
<gene>
    <name evidence="4" type="ORF">RRF57_010075</name>
</gene>
<dbReference type="InterPro" id="IPR000620">
    <property type="entry name" value="EamA_dom"/>
</dbReference>
<evidence type="ECO:0000313" key="5">
    <source>
        <dbReference type="Proteomes" id="UP001305414"/>
    </source>
</evidence>
<feature type="compositionally biased region" description="Basic and acidic residues" evidence="1">
    <location>
        <begin position="51"/>
        <end position="61"/>
    </location>
</feature>
<dbReference type="GO" id="GO:0016020">
    <property type="term" value="C:membrane"/>
    <property type="evidence" value="ECO:0007669"/>
    <property type="project" value="InterPro"/>
</dbReference>
<dbReference type="InterPro" id="IPR037185">
    <property type="entry name" value="EmrE-like"/>
</dbReference>
<feature type="transmembrane region" description="Helical" evidence="2">
    <location>
        <begin position="242"/>
        <end position="263"/>
    </location>
</feature>
<proteinExistence type="predicted"/>
<feature type="compositionally biased region" description="Basic and acidic residues" evidence="1">
    <location>
        <begin position="76"/>
        <end position="85"/>
    </location>
</feature>
<feature type="transmembrane region" description="Helical" evidence="2">
    <location>
        <begin position="329"/>
        <end position="348"/>
    </location>
</feature>
<feature type="domain" description="EamA" evidence="3">
    <location>
        <begin position="252"/>
        <end position="315"/>
    </location>
</feature>
<feature type="transmembrane region" description="Helical" evidence="2">
    <location>
        <begin position="369"/>
        <end position="390"/>
    </location>
</feature>
<feature type="transmembrane region" description="Helical" evidence="2">
    <location>
        <begin position="177"/>
        <end position="196"/>
    </location>
</feature>
<keyword evidence="2" id="KW-0472">Membrane</keyword>
<feature type="transmembrane region" description="Helical" evidence="2">
    <location>
        <begin position="410"/>
        <end position="429"/>
    </location>
</feature>
<sequence length="515" mass="56779">MCIHSTCKPPNLSLTLPDACLLDLPFHDTPDPSHFDEVKKHFDDGSDEEYTDKMMSERDGRPSLAFPTDGQSEMPLLEKDDGRDRGRSRHHHDPESRATSGLLTSASTSSTPGRPPQDPRASDVRSRSPETTAHATARKKYLLAAMFLVVCLVSFVVQAELGRYVQHELGWNKAYCMLYLTHGSWVLLWPAQLLILRLGDRHISRSTFWRRHKDLLRSTAHMVAEQRLDIPRRHLQPTPYMYIVRATAGIASCLTLGGLTWYVAVNMTSPGNLTAIYNCSTFFAYAFSVPLLKEKLRLDKSLAVLVAIIGVLVVAYGDSRDPGHASDAGTRLLGNLIIGVGSVLYGLYEVLYKRYACPPDGAEASRGVIFANTFGSCIGLFTLLVLWIPLPILHILGWEIFELPSASTAFYLWISVIMNATFAGSFLVLISLTSPVLSSVAALLTIFIVAIADWLVTGETLSFATLAGGAMIVIAFLVLSWSTWREMTEEAATSKTAYVEAPNDWDSDSDDDASD</sequence>
<evidence type="ECO:0000256" key="1">
    <source>
        <dbReference type="SAM" id="MobiDB-lite"/>
    </source>
</evidence>
<dbReference type="InterPro" id="IPR026505">
    <property type="entry name" value="Solute_c_fam_35_mem_F3/F4"/>
</dbReference>
<reference evidence="4 5" key="1">
    <citation type="submission" date="2023-10" db="EMBL/GenBank/DDBJ databases">
        <title>Draft genome sequence of Xylaria bambusicola isolate GMP-LS, the root and basal stem rot pathogen of sugarcane in Indonesia.</title>
        <authorList>
            <person name="Selvaraj P."/>
            <person name="Muralishankar V."/>
            <person name="Muruganantham S."/>
            <person name="Sp S."/>
            <person name="Haryani S."/>
            <person name="Lau K.J.X."/>
            <person name="Naqvi N.I."/>
        </authorList>
    </citation>
    <scope>NUCLEOTIDE SEQUENCE [LARGE SCALE GENOMIC DNA]</scope>
    <source>
        <strain evidence="4">GMP-LS</strain>
    </source>
</reference>
<keyword evidence="2" id="KW-0812">Transmembrane</keyword>
<evidence type="ECO:0000256" key="2">
    <source>
        <dbReference type="SAM" id="Phobius"/>
    </source>
</evidence>
<feature type="transmembrane region" description="Helical" evidence="2">
    <location>
        <begin position="275"/>
        <end position="292"/>
    </location>
</feature>
<feature type="transmembrane region" description="Helical" evidence="2">
    <location>
        <begin position="461"/>
        <end position="479"/>
    </location>
</feature>
<dbReference type="PANTHER" id="PTHR19346">
    <property type="entry name" value="SUGAR PHOSPHATE TRANSPORTER DOMAIN-CONTAINING PROTEIN"/>
    <property type="match status" value="1"/>
</dbReference>
<feature type="compositionally biased region" description="Low complexity" evidence="1">
    <location>
        <begin position="97"/>
        <end position="111"/>
    </location>
</feature>